<comment type="similarity">
    <text evidence="1 5">Belongs to the FGGY kinase family.</text>
</comment>
<comment type="caution">
    <text evidence="8">The sequence shown here is derived from an EMBL/GenBank/DDBJ whole genome shotgun (WGS) entry which is preliminary data.</text>
</comment>
<sequence length="505" mass="54521">MTSDAYVIGVDCSTTAAKAVVWDSRGTAVAQSRSPYELSQPRPGWGEQNAEDWWTATSAAIRRAVQTVDATRVRGVCITHQRESFVCVDSHGRPLRPAILWLDSRAVEEVREFGTDEVHRITGKPPNLTPAWYKILWLARHEPETLRKTAKIVDVQAFLVHRLTGQWLTSWGSADPLGLVDMQTFDYHDGLLSQAGLGRVQMADLVEPGARLAVIDEDVAAGLGLPRGVAVIAGVGDGQAAQIGTGAISSGRAYLNLGTGVVSGTFSDHYSYSRDYRVLSAAIPGSYTLETFIGGGTHNLAWFVDKFAGVDTRALGIELSPEQVLETAAALLPPGCGGLMALPYWTGALTPYWDHHARGVLIGLTGAHGKSHVYRALLEGIAFEQRLLTEGAERTLDEPIHQLIALGGGSRSRVWCQIIADIMRREVEVVREPESTCLGAGMLAAAAVGVHSNLPEAAEQMSGIGARFVPDSDTTPVYDRLFEVYRQIYPAVRDIFPRLSVAGGT</sequence>
<evidence type="ECO:0000256" key="4">
    <source>
        <dbReference type="ARBA" id="ARBA00022777"/>
    </source>
</evidence>
<dbReference type="SUPFAM" id="SSF53067">
    <property type="entry name" value="Actin-like ATPase domain"/>
    <property type="match status" value="2"/>
</dbReference>
<dbReference type="PANTHER" id="PTHR43095:SF5">
    <property type="entry name" value="XYLULOSE KINASE"/>
    <property type="match status" value="1"/>
</dbReference>
<dbReference type="PANTHER" id="PTHR43095">
    <property type="entry name" value="SUGAR KINASE"/>
    <property type="match status" value="1"/>
</dbReference>
<evidence type="ECO:0000256" key="5">
    <source>
        <dbReference type="RuleBase" id="RU003733"/>
    </source>
</evidence>
<keyword evidence="2" id="KW-0119">Carbohydrate metabolism</keyword>
<name>A0ABU2JEV4_9ACTN</name>
<reference evidence="9" key="1">
    <citation type="submission" date="2023-07" db="EMBL/GenBank/DDBJ databases">
        <title>30 novel species of actinomycetes from the DSMZ collection.</title>
        <authorList>
            <person name="Nouioui I."/>
        </authorList>
    </citation>
    <scope>NUCLEOTIDE SEQUENCE [LARGE SCALE GENOMIC DNA]</scope>
    <source>
        <strain evidence="9">DSM 44399</strain>
    </source>
</reference>
<feature type="domain" description="Carbohydrate kinase FGGY N-terminal" evidence="6">
    <location>
        <begin position="6"/>
        <end position="244"/>
    </location>
</feature>
<protein>
    <submittedName>
        <fullName evidence="8">FGGY family carbohydrate kinase</fullName>
    </submittedName>
</protein>
<dbReference type="EMBL" id="JAVREH010000031">
    <property type="protein sequence ID" value="MDT0263214.1"/>
    <property type="molecule type" value="Genomic_DNA"/>
</dbReference>
<keyword evidence="3 5" id="KW-0808">Transferase</keyword>
<evidence type="ECO:0000259" key="7">
    <source>
        <dbReference type="Pfam" id="PF02782"/>
    </source>
</evidence>
<dbReference type="InterPro" id="IPR050406">
    <property type="entry name" value="FGGY_Carb_Kinase"/>
</dbReference>
<dbReference type="InterPro" id="IPR000577">
    <property type="entry name" value="Carb_kinase_FGGY"/>
</dbReference>
<dbReference type="Pfam" id="PF00370">
    <property type="entry name" value="FGGY_N"/>
    <property type="match status" value="1"/>
</dbReference>
<keyword evidence="2" id="KW-0859">Xylose metabolism</keyword>
<keyword evidence="9" id="KW-1185">Reference proteome</keyword>
<dbReference type="InterPro" id="IPR018485">
    <property type="entry name" value="FGGY_C"/>
</dbReference>
<organism evidence="8 9">
    <name type="scientific">Jatrophihabitans lederbergiae</name>
    <dbReference type="NCBI Taxonomy" id="3075547"/>
    <lineage>
        <taxon>Bacteria</taxon>
        <taxon>Bacillati</taxon>
        <taxon>Actinomycetota</taxon>
        <taxon>Actinomycetes</taxon>
        <taxon>Jatrophihabitantales</taxon>
        <taxon>Jatrophihabitantaceae</taxon>
        <taxon>Jatrophihabitans</taxon>
    </lineage>
</organism>
<dbReference type="PIRSF" id="PIRSF000538">
    <property type="entry name" value="GlpK"/>
    <property type="match status" value="1"/>
</dbReference>
<dbReference type="InterPro" id="IPR043129">
    <property type="entry name" value="ATPase_NBD"/>
</dbReference>
<accession>A0ABU2JEV4</accession>
<dbReference type="CDD" id="cd07779">
    <property type="entry name" value="ASKHA_NBD_FGGY_YgcE-like"/>
    <property type="match status" value="1"/>
</dbReference>
<evidence type="ECO:0000313" key="9">
    <source>
        <dbReference type="Proteomes" id="UP001183176"/>
    </source>
</evidence>
<dbReference type="GO" id="GO:0016301">
    <property type="term" value="F:kinase activity"/>
    <property type="evidence" value="ECO:0007669"/>
    <property type="project" value="UniProtKB-KW"/>
</dbReference>
<evidence type="ECO:0000256" key="3">
    <source>
        <dbReference type="ARBA" id="ARBA00022679"/>
    </source>
</evidence>
<dbReference type="PROSITE" id="PS00445">
    <property type="entry name" value="FGGY_KINASES_2"/>
    <property type="match status" value="1"/>
</dbReference>
<dbReference type="InterPro" id="IPR018484">
    <property type="entry name" value="FGGY_N"/>
</dbReference>
<evidence type="ECO:0000256" key="2">
    <source>
        <dbReference type="ARBA" id="ARBA00022629"/>
    </source>
</evidence>
<evidence type="ECO:0000313" key="8">
    <source>
        <dbReference type="EMBL" id="MDT0263214.1"/>
    </source>
</evidence>
<dbReference type="Proteomes" id="UP001183176">
    <property type="component" value="Unassembled WGS sequence"/>
</dbReference>
<dbReference type="Pfam" id="PF02782">
    <property type="entry name" value="FGGY_C"/>
    <property type="match status" value="1"/>
</dbReference>
<evidence type="ECO:0000259" key="6">
    <source>
        <dbReference type="Pfam" id="PF00370"/>
    </source>
</evidence>
<dbReference type="RefSeq" id="WP_311424362.1">
    <property type="nucleotide sequence ID" value="NZ_JAVREH010000031.1"/>
</dbReference>
<keyword evidence="4 5" id="KW-0418">Kinase</keyword>
<proteinExistence type="inferred from homology"/>
<feature type="domain" description="Carbohydrate kinase FGGY C-terminal" evidence="7">
    <location>
        <begin position="254"/>
        <end position="447"/>
    </location>
</feature>
<dbReference type="InterPro" id="IPR018483">
    <property type="entry name" value="Carb_kinase_FGGY_CS"/>
</dbReference>
<dbReference type="Gene3D" id="3.30.420.40">
    <property type="match status" value="2"/>
</dbReference>
<evidence type="ECO:0000256" key="1">
    <source>
        <dbReference type="ARBA" id="ARBA00009156"/>
    </source>
</evidence>
<gene>
    <name evidence="8" type="ORF">RM423_17645</name>
</gene>